<dbReference type="Proteomes" id="UP000188268">
    <property type="component" value="Unassembled WGS sequence"/>
</dbReference>
<sequence length="32" mass="3651">RSIFRRSLCESLAGAPPISVFLREEILVKLHL</sequence>
<dbReference type="EMBL" id="AWWV01010211">
    <property type="protein sequence ID" value="OMO81156.1"/>
    <property type="molecule type" value="Genomic_DNA"/>
</dbReference>
<reference evidence="1 2" key="1">
    <citation type="submission" date="2013-09" db="EMBL/GenBank/DDBJ databases">
        <title>Corchorus capsularis genome sequencing.</title>
        <authorList>
            <person name="Alam M."/>
            <person name="Haque M.S."/>
            <person name="Islam M.S."/>
            <person name="Emdad E.M."/>
            <person name="Islam M.M."/>
            <person name="Ahmed B."/>
            <person name="Halim A."/>
            <person name="Hossen Q.M.M."/>
            <person name="Hossain M.Z."/>
            <person name="Ahmed R."/>
            <person name="Khan M.M."/>
            <person name="Islam R."/>
            <person name="Rashid M.M."/>
            <person name="Khan S.A."/>
            <person name="Rahman M.S."/>
            <person name="Alam M."/>
        </authorList>
    </citation>
    <scope>NUCLEOTIDE SEQUENCE [LARGE SCALE GENOMIC DNA]</scope>
    <source>
        <strain evidence="2">cv. CVL-1</strain>
        <tissue evidence="1">Whole seedling</tissue>
    </source>
</reference>
<keyword evidence="2" id="KW-1185">Reference proteome</keyword>
<dbReference type="AlphaFoldDB" id="A0A1R3IEX8"/>
<organism evidence="1 2">
    <name type="scientific">Corchorus capsularis</name>
    <name type="common">Jute</name>
    <dbReference type="NCBI Taxonomy" id="210143"/>
    <lineage>
        <taxon>Eukaryota</taxon>
        <taxon>Viridiplantae</taxon>
        <taxon>Streptophyta</taxon>
        <taxon>Embryophyta</taxon>
        <taxon>Tracheophyta</taxon>
        <taxon>Spermatophyta</taxon>
        <taxon>Magnoliopsida</taxon>
        <taxon>eudicotyledons</taxon>
        <taxon>Gunneridae</taxon>
        <taxon>Pentapetalae</taxon>
        <taxon>rosids</taxon>
        <taxon>malvids</taxon>
        <taxon>Malvales</taxon>
        <taxon>Malvaceae</taxon>
        <taxon>Grewioideae</taxon>
        <taxon>Apeibeae</taxon>
        <taxon>Corchorus</taxon>
    </lineage>
</organism>
<dbReference type="Gramene" id="OMO81156">
    <property type="protein sequence ID" value="OMO81156"/>
    <property type="gene ID" value="CCACVL1_12579"/>
</dbReference>
<feature type="non-terminal residue" evidence="1">
    <location>
        <position position="1"/>
    </location>
</feature>
<proteinExistence type="predicted"/>
<gene>
    <name evidence="1" type="ORF">CCACVL1_12579</name>
</gene>
<evidence type="ECO:0000313" key="2">
    <source>
        <dbReference type="Proteomes" id="UP000188268"/>
    </source>
</evidence>
<accession>A0A1R3IEX8</accession>
<evidence type="ECO:0000313" key="1">
    <source>
        <dbReference type="EMBL" id="OMO81156.1"/>
    </source>
</evidence>
<name>A0A1R3IEX8_COCAP</name>
<protein>
    <submittedName>
        <fullName evidence="1">Uncharacterized protein</fullName>
    </submittedName>
</protein>
<comment type="caution">
    <text evidence="1">The sequence shown here is derived from an EMBL/GenBank/DDBJ whole genome shotgun (WGS) entry which is preliminary data.</text>
</comment>